<keyword evidence="2" id="KW-1185">Reference proteome</keyword>
<dbReference type="AlphaFoldDB" id="A0A3D9HTM0"/>
<name>A0A3D9HTM0_9BACL</name>
<comment type="caution">
    <text evidence="1">The sequence shown here is derived from an EMBL/GenBank/DDBJ whole genome shotgun (WGS) entry which is preliminary data.</text>
</comment>
<organism evidence="1 2">
    <name type="scientific">Cohnella lupini</name>
    <dbReference type="NCBI Taxonomy" id="1294267"/>
    <lineage>
        <taxon>Bacteria</taxon>
        <taxon>Bacillati</taxon>
        <taxon>Bacillota</taxon>
        <taxon>Bacilli</taxon>
        <taxon>Bacillales</taxon>
        <taxon>Paenibacillaceae</taxon>
        <taxon>Cohnella</taxon>
    </lineage>
</organism>
<sequence>MDVVRSYSSTSIKSKWTKTKWLLKSSEIRDYVPRTERFDRSGLRSMLARYSTVFFKPNGGTGGFHIYRITKLKSGYLVQHNASKIRFATFDALYARLSVYERAQSFLLQKGIQLASTKGRPFDIRVMVQKEDDGRWKSTALFTKIGKSEKVATNYNQGGKIGYFRQTLSGAGFGEAAINSKELELKRLGVSVGRLFDKRKQGFRELGLDVALDRKGRAWILEVNTRPQFYPLKRMGDNGMYRRILSYAQKYGRKK</sequence>
<gene>
    <name evidence="1" type="ORF">DFP95_13021</name>
</gene>
<evidence type="ECO:0000313" key="2">
    <source>
        <dbReference type="Proteomes" id="UP000256869"/>
    </source>
</evidence>
<dbReference type="EMBL" id="QRDY01000030">
    <property type="protein sequence ID" value="RED52817.1"/>
    <property type="molecule type" value="Genomic_DNA"/>
</dbReference>
<dbReference type="SUPFAM" id="SSF56059">
    <property type="entry name" value="Glutathione synthetase ATP-binding domain-like"/>
    <property type="match status" value="1"/>
</dbReference>
<accession>A0A3D9HTM0</accession>
<dbReference type="Proteomes" id="UP000256869">
    <property type="component" value="Unassembled WGS sequence"/>
</dbReference>
<dbReference type="Gene3D" id="3.30.470.20">
    <property type="entry name" value="ATP-grasp fold, B domain"/>
    <property type="match status" value="1"/>
</dbReference>
<reference evidence="1 2" key="1">
    <citation type="submission" date="2018-07" db="EMBL/GenBank/DDBJ databases">
        <title>Genomic Encyclopedia of Type Strains, Phase III (KMG-III): the genomes of soil and plant-associated and newly described type strains.</title>
        <authorList>
            <person name="Whitman W."/>
        </authorList>
    </citation>
    <scope>NUCLEOTIDE SEQUENCE [LARGE SCALE GENOMIC DNA]</scope>
    <source>
        <strain evidence="1 2">CECT 8236</strain>
    </source>
</reference>
<proteinExistence type="predicted"/>
<dbReference type="InterPro" id="IPR026838">
    <property type="entry name" value="YheC/D"/>
</dbReference>
<dbReference type="Pfam" id="PF14398">
    <property type="entry name" value="ATPgrasp_YheCD"/>
    <property type="match status" value="1"/>
</dbReference>
<evidence type="ECO:0000313" key="1">
    <source>
        <dbReference type="EMBL" id="RED52817.1"/>
    </source>
</evidence>
<protein>
    <submittedName>
        <fullName evidence="1">YheC/D-like protein</fullName>
    </submittedName>
</protein>